<dbReference type="EMBL" id="NWQG01000068">
    <property type="protein sequence ID" value="PDQ20721.1"/>
    <property type="molecule type" value="Genomic_DNA"/>
</dbReference>
<dbReference type="InterPro" id="IPR035093">
    <property type="entry name" value="RelE/ParE_toxin_dom_sf"/>
</dbReference>
<dbReference type="InterPro" id="IPR051803">
    <property type="entry name" value="TA_system_RelE-like_toxin"/>
</dbReference>
<organism evidence="3 4">
    <name type="scientific">Mesorhizobium sanjuanii</name>
    <dbReference type="NCBI Taxonomy" id="2037900"/>
    <lineage>
        <taxon>Bacteria</taxon>
        <taxon>Pseudomonadati</taxon>
        <taxon>Pseudomonadota</taxon>
        <taxon>Alphaproteobacteria</taxon>
        <taxon>Hyphomicrobiales</taxon>
        <taxon>Phyllobacteriaceae</taxon>
        <taxon>Mesorhizobium</taxon>
    </lineage>
</organism>
<dbReference type="RefSeq" id="WP_097574092.1">
    <property type="nucleotide sequence ID" value="NZ_NWQG01000068.1"/>
</dbReference>
<evidence type="ECO:0000313" key="3">
    <source>
        <dbReference type="EMBL" id="PDQ20721.1"/>
    </source>
</evidence>
<keyword evidence="2" id="KW-1277">Toxin-antitoxin system</keyword>
<evidence type="ECO:0000256" key="1">
    <source>
        <dbReference type="ARBA" id="ARBA00006226"/>
    </source>
</evidence>
<evidence type="ECO:0000256" key="2">
    <source>
        <dbReference type="ARBA" id="ARBA00022649"/>
    </source>
</evidence>
<comment type="caution">
    <text evidence="3">The sequence shown here is derived from an EMBL/GenBank/DDBJ whole genome shotgun (WGS) entry which is preliminary data.</text>
</comment>
<reference evidence="3 4" key="1">
    <citation type="submission" date="2017-09" db="EMBL/GenBank/DDBJ databases">
        <title>Mesorhizobum sanjuanii sp. nov. isolated from nodules of Lotus tenuis in saline-alkaline lowlands of Flooding Pampa.</title>
        <authorList>
            <person name="Sannazzaro A.I."/>
            <person name="Torres Tejerizo G.A."/>
            <person name="Fontana F."/>
            <person name="Cumpa Velazquez L.M."/>
            <person name="Hansen L."/>
            <person name="Pistorio M."/>
            <person name="Estrella M.J."/>
        </authorList>
    </citation>
    <scope>NUCLEOTIDE SEQUENCE [LARGE SCALE GENOMIC DNA]</scope>
    <source>
        <strain evidence="3 4">BSA136</strain>
    </source>
</reference>
<keyword evidence="4" id="KW-1185">Reference proteome</keyword>
<dbReference type="Gene3D" id="3.30.2310.20">
    <property type="entry name" value="RelE-like"/>
    <property type="match status" value="1"/>
</dbReference>
<dbReference type="AlphaFoldDB" id="A0A2A6FGE1"/>
<name>A0A2A6FGE1_9HYPH</name>
<dbReference type="Proteomes" id="UP000219182">
    <property type="component" value="Unassembled WGS sequence"/>
</dbReference>
<dbReference type="InterPro" id="IPR007712">
    <property type="entry name" value="RelE/ParE_toxin"/>
</dbReference>
<comment type="similarity">
    <text evidence="1">Belongs to the RelE toxin family.</text>
</comment>
<dbReference type="PANTHER" id="PTHR33755">
    <property type="entry name" value="TOXIN PARE1-RELATED"/>
    <property type="match status" value="1"/>
</dbReference>
<sequence>MKRFVTWSREALDDIKHQVAFIARDNPAAARRLADRIREAGQQLGDMATGRPGRVAGTYERPISRLPYIIAYQLGPIASRESVIILHVIHTSRDWPPEEWPN</sequence>
<dbReference type="PANTHER" id="PTHR33755:SF6">
    <property type="entry name" value="PLASMID STABILIZATION SYSTEM PROTEIN"/>
    <property type="match status" value="1"/>
</dbReference>
<accession>A0A2A6FGE1</accession>
<proteinExistence type="inferred from homology"/>
<protein>
    <submittedName>
        <fullName evidence="3">Plasmid stabilization protein</fullName>
    </submittedName>
</protein>
<dbReference type="Pfam" id="PF05016">
    <property type="entry name" value="ParE_toxin"/>
    <property type="match status" value="1"/>
</dbReference>
<evidence type="ECO:0000313" key="4">
    <source>
        <dbReference type="Proteomes" id="UP000219182"/>
    </source>
</evidence>
<gene>
    <name evidence="3" type="ORF">CN311_12880</name>
</gene>